<evidence type="ECO:0000313" key="2">
    <source>
        <dbReference type="Proteomes" id="UP001321825"/>
    </source>
</evidence>
<evidence type="ECO:0008006" key="3">
    <source>
        <dbReference type="Google" id="ProtNLM"/>
    </source>
</evidence>
<gene>
    <name evidence="1" type="ORF">MIT9_P0954</name>
</gene>
<name>A0AAU9CIE6_9GAMM</name>
<evidence type="ECO:0000313" key="1">
    <source>
        <dbReference type="EMBL" id="BCX81376.1"/>
    </source>
</evidence>
<dbReference type="EMBL" id="AP024714">
    <property type="protein sequence ID" value="BCX81376.1"/>
    <property type="molecule type" value="Genomic_DNA"/>
</dbReference>
<proteinExistence type="predicted"/>
<reference evidence="2" key="1">
    <citation type="journal article" date="2024" name="Int. J. Syst. Evol. Microbiol.">
        <title>Methylomarinovum tepidoasis sp. nov., a moderately thermophilic methanotroph of the family Methylothermaceae isolated from a deep-sea hydrothermal field.</title>
        <authorList>
            <person name="Hirayama H."/>
            <person name="Takaki Y."/>
            <person name="Abe M."/>
            <person name="Miyazaki M."/>
            <person name="Uematsu K."/>
            <person name="Matsui Y."/>
            <person name="Takai K."/>
        </authorList>
    </citation>
    <scope>NUCLEOTIDE SEQUENCE [LARGE SCALE GENOMIC DNA]</scope>
    <source>
        <strain evidence="2">IT-9</strain>
    </source>
</reference>
<organism evidence="1 2">
    <name type="scientific">Methylomarinovum caldicuralii</name>
    <dbReference type="NCBI Taxonomy" id="438856"/>
    <lineage>
        <taxon>Bacteria</taxon>
        <taxon>Pseudomonadati</taxon>
        <taxon>Pseudomonadota</taxon>
        <taxon>Gammaproteobacteria</taxon>
        <taxon>Methylococcales</taxon>
        <taxon>Methylothermaceae</taxon>
        <taxon>Methylomarinovum</taxon>
    </lineage>
</organism>
<accession>A0AAU9CIE6</accession>
<dbReference type="InterPro" id="IPR014177">
    <property type="entry name" value="Formate_DH_TAT-contain"/>
</dbReference>
<dbReference type="RefSeq" id="WP_317706302.1">
    <property type="nucleotide sequence ID" value="NZ_AP024714.1"/>
</dbReference>
<dbReference type="PROSITE" id="PS51318">
    <property type="entry name" value="TAT"/>
    <property type="match status" value="1"/>
</dbReference>
<dbReference type="InterPro" id="IPR006311">
    <property type="entry name" value="TAT_signal"/>
</dbReference>
<dbReference type="KEGG" id="mcau:MIT9_P0954"/>
<protein>
    <recommendedName>
        <fullName evidence="3">Formate dehydrogenase region TAT target</fullName>
    </recommendedName>
</protein>
<keyword evidence="2" id="KW-1185">Reference proteome</keyword>
<dbReference type="Proteomes" id="UP001321825">
    <property type="component" value="Chromosome"/>
</dbReference>
<dbReference type="AlphaFoldDB" id="A0AAU9CIE6"/>
<dbReference type="PIRSF" id="PIRSF036704">
    <property type="entry name" value="UCP036704"/>
    <property type="match status" value="1"/>
</dbReference>
<sequence length="58" mass="6480">MKRRRFLQTLLGAGGVAATAAALGQRREQAVAETDAEKPSGYRETDHVRRYYQTAREA</sequence>